<dbReference type="PANTHER" id="PTHR47268">
    <property type="entry name" value="ACYLPHOSPHATASE"/>
    <property type="match status" value="1"/>
</dbReference>
<dbReference type="NCBIfam" id="NF011014">
    <property type="entry name" value="PRK14442.1"/>
    <property type="match status" value="1"/>
</dbReference>
<evidence type="ECO:0000256" key="7">
    <source>
        <dbReference type="RuleBase" id="RU004168"/>
    </source>
</evidence>
<feature type="active site" evidence="5">
    <location>
        <position position="38"/>
    </location>
</feature>
<evidence type="ECO:0000256" key="1">
    <source>
        <dbReference type="ARBA" id="ARBA00005614"/>
    </source>
</evidence>
<accession>A0A4Q9QIP2</accession>
<dbReference type="InterPro" id="IPR017968">
    <property type="entry name" value="Acylphosphatase_CS"/>
</dbReference>
<keyword evidence="5 6" id="KW-0378">Hydrolase</keyword>
<evidence type="ECO:0000256" key="3">
    <source>
        <dbReference type="ARBA" id="ARBA00015991"/>
    </source>
</evidence>
<evidence type="ECO:0000256" key="4">
    <source>
        <dbReference type="ARBA" id="ARBA00047645"/>
    </source>
</evidence>
<dbReference type="OrthoDB" id="5295388at2"/>
<dbReference type="InterPro" id="IPR036046">
    <property type="entry name" value="Acylphosphatase-like_dom_sf"/>
</dbReference>
<reference evidence="9 10" key="1">
    <citation type="submission" date="2018-06" db="EMBL/GenBank/DDBJ databases">
        <title>Three novel Pseudomonas species isolated from symptomatic oak.</title>
        <authorList>
            <person name="Bueno-Gonzalez V."/>
            <person name="Brady C."/>
        </authorList>
    </citation>
    <scope>NUCLEOTIDE SEQUENCE [LARGE SCALE GENOMIC DNA]</scope>
    <source>
        <strain evidence="9 10">P9A</strain>
    </source>
</reference>
<comment type="similarity">
    <text evidence="1 7">Belongs to the acylphosphatase family.</text>
</comment>
<dbReference type="Proteomes" id="UP000292302">
    <property type="component" value="Unassembled WGS sequence"/>
</dbReference>
<evidence type="ECO:0000313" key="9">
    <source>
        <dbReference type="EMBL" id="TBU76514.1"/>
    </source>
</evidence>
<evidence type="ECO:0000256" key="2">
    <source>
        <dbReference type="ARBA" id="ARBA00012150"/>
    </source>
</evidence>
<dbReference type="EMBL" id="QJUI01000014">
    <property type="protein sequence ID" value="TBU76514.1"/>
    <property type="molecule type" value="Genomic_DNA"/>
</dbReference>
<gene>
    <name evidence="9" type="ORF">DNK06_16665</name>
</gene>
<dbReference type="InterPro" id="IPR020456">
    <property type="entry name" value="Acylphosphatase"/>
</dbReference>
<comment type="catalytic activity">
    <reaction evidence="4 5 6">
        <text>an acyl phosphate + H2O = a carboxylate + phosphate + H(+)</text>
        <dbReference type="Rhea" id="RHEA:14965"/>
        <dbReference type="ChEBI" id="CHEBI:15377"/>
        <dbReference type="ChEBI" id="CHEBI:15378"/>
        <dbReference type="ChEBI" id="CHEBI:29067"/>
        <dbReference type="ChEBI" id="CHEBI:43474"/>
        <dbReference type="ChEBI" id="CHEBI:59918"/>
        <dbReference type="EC" id="3.6.1.7"/>
    </reaction>
</comment>
<dbReference type="PRINTS" id="PR00112">
    <property type="entry name" value="ACYLPHPHTASE"/>
</dbReference>
<evidence type="ECO:0000313" key="10">
    <source>
        <dbReference type="Proteomes" id="UP000292302"/>
    </source>
</evidence>
<protein>
    <recommendedName>
        <fullName evidence="3 5">Acylphosphatase</fullName>
        <ecNumber evidence="2 5">3.6.1.7</ecNumber>
    </recommendedName>
</protein>
<dbReference type="PROSITE" id="PS51160">
    <property type="entry name" value="ACYLPHOSPHATASE_3"/>
    <property type="match status" value="1"/>
</dbReference>
<evidence type="ECO:0000256" key="5">
    <source>
        <dbReference type="PROSITE-ProRule" id="PRU00520"/>
    </source>
</evidence>
<organism evidence="9 10">
    <name type="scientific">Phytopseudomonas daroniae</name>
    <dbReference type="NCBI Taxonomy" id="2487519"/>
    <lineage>
        <taxon>Bacteria</taxon>
        <taxon>Pseudomonadati</taxon>
        <taxon>Pseudomonadota</taxon>
        <taxon>Gammaproteobacteria</taxon>
        <taxon>Pseudomonadales</taxon>
        <taxon>Pseudomonadaceae</taxon>
        <taxon>Phytopseudomonas</taxon>
    </lineage>
</organism>
<dbReference type="Pfam" id="PF00708">
    <property type="entry name" value="Acylphosphatase"/>
    <property type="match status" value="1"/>
</dbReference>
<name>A0A4Q9QIP2_9GAMM</name>
<dbReference type="EC" id="3.6.1.7" evidence="2 5"/>
<dbReference type="PANTHER" id="PTHR47268:SF4">
    <property type="entry name" value="ACYLPHOSPHATASE"/>
    <property type="match status" value="1"/>
</dbReference>
<evidence type="ECO:0000256" key="6">
    <source>
        <dbReference type="RuleBase" id="RU000553"/>
    </source>
</evidence>
<evidence type="ECO:0000259" key="8">
    <source>
        <dbReference type="PROSITE" id="PS51160"/>
    </source>
</evidence>
<dbReference type="GO" id="GO:0003998">
    <property type="term" value="F:acylphosphatase activity"/>
    <property type="evidence" value="ECO:0007669"/>
    <property type="project" value="UniProtKB-EC"/>
</dbReference>
<feature type="active site" evidence="5">
    <location>
        <position position="20"/>
    </location>
</feature>
<dbReference type="Gene3D" id="3.30.70.100">
    <property type="match status" value="1"/>
</dbReference>
<dbReference type="RefSeq" id="WP_131181119.1">
    <property type="nucleotide sequence ID" value="NZ_QJUI01000014.1"/>
</dbReference>
<dbReference type="AlphaFoldDB" id="A0A4Q9QIP2"/>
<sequence length="91" mass="9805">MANLCLHGYVSGRVQGVGFRQSTAAEAVRLGLSGWVRNLSDGRVEVLFEGDTAAVRVLASWLENGPPQARVTSLALQERPLQGVKGFAVRR</sequence>
<dbReference type="PROSITE" id="PS00151">
    <property type="entry name" value="ACYLPHOSPHATASE_2"/>
    <property type="match status" value="1"/>
</dbReference>
<proteinExistence type="inferred from homology"/>
<keyword evidence="10" id="KW-1185">Reference proteome</keyword>
<dbReference type="InterPro" id="IPR001792">
    <property type="entry name" value="Acylphosphatase-like_dom"/>
</dbReference>
<comment type="caution">
    <text evidence="9">The sequence shown here is derived from an EMBL/GenBank/DDBJ whole genome shotgun (WGS) entry which is preliminary data.</text>
</comment>
<dbReference type="PROSITE" id="PS00150">
    <property type="entry name" value="ACYLPHOSPHATASE_1"/>
    <property type="match status" value="1"/>
</dbReference>
<dbReference type="SUPFAM" id="SSF54975">
    <property type="entry name" value="Acylphosphatase/BLUF domain-like"/>
    <property type="match status" value="1"/>
</dbReference>
<feature type="domain" description="Acylphosphatase-like" evidence="8">
    <location>
        <begin position="5"/>
        <end position="91"/>
    </location>
</feature>